<organismHost>
    <name type="scientific">Homo sapiens</name>
    <name type="common">Human</name>
    <dbReference type="NCBI Taxonomy" id="9606"/>
</organismHost>
<accession>Q99H54</accession>
<reference evidence="1" key="1">
    <citation type="journal article" date="2000" name="Virology">
        <title>Cloning of human picobirnavirus genomic segments and development of an RT-PCR detection assay.</title>
        <authorList>
            <person name="Rosen B.I."/>
            <person name="Fang Z.Y."/>
            <person name="Glass R.I."/>
            <person name="Monroe S.S."/>
        </authorList>
    </citation>
    <scope>NUCLEOTIDE SEQUENCE</scope>
    <source>
        <strain evidence="1">3-GA-91</strain>
    </source>
</reference>
<feature type="non-terminal residue" evidence="1">
    <location>
        <position position="1"/>
    </location>
</feature>
<protein>
    <submittedName>
        <fullName evidence="1">Uncharacterized protein</fullName>
    </submittedName>
</protein>
<dbReference type="EMBL" id="AF246941">
    <property type="protein sequence ID" value="AAG53585.1"/>
    <property type="molecule type" value="Genomic_RNA"/>
</dbReference>
<sequence>GHMDFRDCGSWSTALHWDPSIGMPDAEVDRSTLYGNLYAFIRHANSGHTNYDAPDLMLYLLAMDNVFSYHAMLKRLYGVMRTYSHTNRYVPKALVEAMGVDFDDLQEHLCDLRSYLNTYAVRVGSFCIPATLPYTARHLWMNSHVYVDTDQDKPQLYLYVRHSYYQFGLTDSAGSLTGLSSIPRRVIRLDPSKSTKSKGSPSISWLILAISFSRRSSSVRTSESCPATSLRRIRLPKSSVLN</sequence>
<proteinExistence type="predicted"/>
<organism evidence="1">
    <name type="scientific">Human picobirnavirus</name>
    <dbReference type="NCBI Taxonomy" id="145856"/>
    <lineage>
        <taxon>Viruses</taxon>
        <taxon>Riboviria</taxon>
        <taxon>Orthornavirae</taxon>
        <taxon>Pisuviricota</taxon>
        <taxon>Duplopiviricetes</taxon>
        <taxon>Durnavirales</taxon>
        <taxon>Picobirnaviridae</taxon>
        <taxon>Orthopicobirnavirus</taxon>
        <taxon>Orthopicobirnavirus hominis</taxon>
    </lineage>
</organism>
<dbReference type="Pfam" id="PF20816">
    <property type="entry name" value="PBV_CP"/>
    <property type="match status" value="1"/>
</dbReference>
<dbReference type="Gene3D" id="1.20.140.120">
    <property type="match status" value="1"/>
</dbReference>
<dbReference type="InterPro" id="IPR049178">
    <property type="entry name" value="CP_picobirnavirus_sf"/>
</dbReference>
<dbReference type="MEROPS" id="N05.001"/>
<evidence type="ECO:0000313" key="1">
    <source>
        <dbReference type="EMBL" id="AAG53585.1"/>
    </source>
</evidence>
<dbReference type="InterPro" id="IPR048835">
    <property type="entry name" value="CP_picobirnavirus"/>
</dbReference>
<name>Q99H54_HPBV</name>